<reference evidence="13" key="1">
    <citation type="submission" date="2016-11" db="EMBL/GenBank/DDBJ databases">
        <authorList>
            <person name="Varghese N."/>
            <person name="Submissions S."/>
        </authorList>
    </citation>
    <scope>NUCLEOTIDE SEQUENCE [LARGE SCALE GENOMIC DNA]</scope>
    <source>
        <strain evidence="13">DSM 6637</strain>
    </source>
</reference>
<dbReference type="EMBL" id="FRCK01000011">
    <property type="protein sequence ID" value="SHM49877.1"/>
    <property type="molecule type" value="Genomic_DNA"/>
</dbReference>
<comment type="subunit">
    <text evidence="5">Heterodimer of LeuC and LeuD.</text>
</comment>
<evidence type="ECO:0000256" key="7">
    <source>
        <dbReference type="ARBA" id="ARBA00022430"/>
    </source>
</evidence>
<dbReference type="Proteomes" id="UP000184444">
    <property type="component" value="Unassembled WGS sequence"/>
</dbReference>
<dbReference type="InterPro" id="IPR000573">
    <property type="entry name" value="AconitaseA/IPMdHydase_ssu_swvl"/>
</dbReference>
<comment type="pathway">
    <text evidence="3">Amino-acid biosynthesis; L-leucine biosynthesis; L-leucine from 3-methyl-2-oxobutanoate: step 2/4.</text>
</comment>
<evidence type="ECO:0000256" key="1">
    <source>
        <dbReference type="ARBA" id="ARBA00000491"/>
    </source>
</evidence>
<dbReference type="EC" id="4.2.1.33" evidence="6"/>
<comment type="function">
    <text evidence="2">Catalyzes the isomerization between 2-isopropylmalate and 3-isopropylmalate, via the formation of 2-isopropylmaleate.</text>
</comment>
<dbReference type="Pfam" id="PF00694">
    <property type="entry name" value="Aconitase_C"/>
    <property type="match status" value="1"/>
</dbReference>
<dbReference type="STRING" id="53463.SAMN05444389_11127"/>
<keyword evidence="13" id="KW-1185">Reference proteome</keyword>
<accession>A0A1M7JBK4</accession>
<keyword evidence="9" id="KW-0456">Lyase</keyword>
<dbReference type="RefSeq" id="WP_073068126.1">
    <property type="nucleotide sequence ID" value="NZ_FRCK01000011.1"/>
</dbReference>
<protein>
    <recommendedName>
        <fullName evidence="6">3-isopropylmalate dehydratase</fullName>
        <ecNumber evidence="6">4.2.1.33</ecNumber>
    </recommendedName>
</protein>
<evidence type="ECO:0000256" key="5">
    <source>
        <dbReference type="ARBA" id="ARBA00011271"/>
    </source>
</evidence>
<gene>
    <name evidence="12" type="ORF">SAMN05444389_11127</name>
</gene>
<dbReference type="NCBIfam" id="NF002458">
    <property type="entry name" value="PRK01641.1"/>
    <property type="match status" value="1"/>
</dbReference>
<keyword evidence="8" id="KW-0028">Amino-acid biosynthesis</keyword>
<keyword evidence="10" id="KW-0100">Branched-chain amino acid biosynthesis</keyword>
<dbReference type="GO" id="GO:0009316">
    <property type="term" value="C:3-isopropylmalate dehydratase complex"/>
    <property type="evidence" value="ECO:0007669"/>
    <property type="project" value="InterPro"/>
</dbReference>
<dbReference type="AlphaFoldDB" id="A0A1M7JBK4"/>
<name>A0A1M7JBK4_9RHOB</name>
<keyword evidence="7" id="KW-0432">Leucine biosynthesis</keyword>
<organism evidence="12 13">
    <name type="scientific">Paracoccus solventivorans</name>
    <dbReference type="NCBI Taxonomy" id="53463"/>
    <lineage>
        <taxon>Bacteria</taxon>
        <taxon>Pseudomonadati</taxon>
        <taxon>Pseudomonadota</taxon>
        <taxon>Alphaproteobacteria</taxon>
        <taxon>Rhodobacterales</taxon>
        <taxon>Paracoccaceae</taxon>
        <taxon>Paracoccus</taxon>
    </lineage>
</organism>
<comment type="similarity">
    <text evidence="4">Belongs to the LeuD family. LeuD type 1 subfamily.</text>
</comment>
<evidence type="ECO:0000259" key="11">
    <source>
        <dbReference type="Pfam" id="PF00694"/>
    </source>
</evidence>
<comment type="catalytic activity">
    <reaction evidence="1">
        <text>(2R,3S)-3-isopropylmalate = (2S)-2-isopropylmalate</text>
        <dbReference type="Rhea" id="RHEA:32287"/>
        <dbReference type="ChEBI" id="CHEBI:1178"/>
        <dbReference type="ChEBI" id="CHEBI:35121"/>
        <dbReference type="EC" id="4.2.1.33"/>
    </reaction>
</comment>
<evidence type="ECO:0000313" key="13">
    <source>
        <dbReference type="Proteomes" id="UP000184444"/>
    </source>
</evidence>
<dbReference type="OrthoDB" id="9777465at2"/>
<dbReference type="GO" id="GO:0009098">
    <property type="term" value="P:L-leucine biosynthetic process"/>
    <property type="evidence" value="ECO:0007669"/>
    <property type="project" value="UniProtKB-UniPathway"/>
</dbReference>
<dbReference type="PANTHER" id="PTHR43345:SF5">
    <property type="entry name" value="3-ISOPROPYLMALATE DEHYDRATASE SMALL SUBUNIT"/>
    <property type="match status" value="1"/>
</dbReference>
<dbReference type="PANTHER" id="PTHR43345">
    <property type="entry name" value="3-ISOPROPYLMALATE DEHYDRATASE SMALL SUBUNIT 2-RELATED-RELATED"/>
    <property type="match status" value="1"/>
</dbReference>
<dbReference type="InterPro" id="IPR004431">
    <property type="entry name" value="3-IsopropMal_deHydase_ssu"/>
</dbReference>
<dbReference type="InterPro" id="IPR033940">
    <property type="entry name" value="IPMI_Swivel"/>
</dbReference>
<dbReference type="GO" id="GO:0003861">
    <property type="term" value="F:3-isopropylmalate dehydratase activity"/>
    <property type="evidence" value="ECO:0007669"/>
    <property type="project" value="UniProtKB-EC"/>
</dbReference>
<dbReference type="Gene3D" id="3.20.19.10">
    <property type="entry name" value="Aconitase, domain 4"/>
    <property type="match status" value="1"/>
</dbReference>
<dbReference type="InterPro" id="IPR050075">
    <property type="entry name" value="LeuD"/>
</dbReference>
<dbReference type="CDD" id="cd01577">
    <property type="entry name" value="IPMI_Swivel"/>
    <property type="match status" value="1"/>
</dbReference>
<feature type="domain" description="Aconitase A/isopropylmalate dehydratase small subunit swivel" evidence="11">
    <location>
        <begin position="1"/>
        <end position="123"/>
    </location>
</feature>
<evidence type="ECO:0000256" key="10">
    <source>
        <dbReference type="ARBA" id="ARBA00023304"/>
    </source>
</evidence>
<evidence type="ECO:0000256" key="3">
    <source>
        <dbReference type="ARBA" id="ARBA00004729"/>
    </source>
</evidence>
<dbReference type="SUPFAM" id="SSF52016">
    <property type="entry name" value="LeuD/IlvD-like"/>
    <property type="match status" value="1"/>
</dbReference>
<sequence>MKAFTRETSTVVFVPGMNCDTDQIIPARFIKADRAEGYDKFLFHDIRRDAAGALDPDFPLNRPGADKARILLVEDNFGCGSSREGAVYALVDAGIRALIAPVFGDIFFNNALKNGLVPVRLPRPLCEALAAHLADHPRAEVTVDLAAGQVVLPGALGSHPLVLDAFARDCILRGLDEIELTLTHMDEIRAFEAARIAANPWLGR</sequence>
<evidence type="ECO:0000256" key="2">
    <source>
        <dbReference type="ARBA" id="ARBA00002695"/>
    </source>
</evidence>
<evidence type="ECO:0000256" key="8">
    <source>
        <dbReference type="ARBA" id="ARBA00022605"/>
    </source>
</evidence>
<proteinExistence type="inferred from homology"/>
<dbReference type="InterPro" id="IPR015928">
    <property type="entry name" value="Aconitase/3IPM_dehydase_swvl"/>
</dbReference>
<evidence type="ECO:0000256" key="6">
    <source>
        <dbReference type="ARBA" id="ARBA00011998"/>
    </source>
</evidence>
<dbReference type="UniPathway" id="UPA00048">
    <property type="reaction ID" value="UER00071"/>
</dbReference>
<evidence type="ECO:0000256" key="4">
    <source>
        <dbReference type="ARBA" id="ARBA00009845"/>
    </source>
</evidence>
<evidence type="ECO:0000313" key="12">
    <source>
        <dbReference type="EMBL" id="SHM49877.1"/>
    </source>
</evidence>
<evidence type="ECO:0000256" key="9">
    <source>
        <dbReference type="ARBA" id="ARBA00023239"/>
    </source>
</evidence>
<dbReference type="NCBIfam" id="TIGR00171">
    <property type="entry name" value="leuD"/>
    <property type="match status" value="1"/>
</dbReference>